<feature type="transmembrane region" description="Helical" evidence="1">
    <location>
        <begin position="427"/>
        <end position="446"/>
    </location>
</feature>
<sequence>MTLIMKHSSVGTSFNWTDVVCLFVTGTFESTSPSTKMLVVYVTAAITFWANSLVVISLILKQKFINFSVRIVTNVDFFIGPIFMPFVCNCFTKTYTLSATRKYTIPLTFVLVIHIFMLIKNAVMCIFSSRSHLRIINPIVCRNQKQALILLFYLICQIHMGIYINDEYRIAQVILLLTSIGMIIYEIFYPIYTYRSQNCALLTLILYNMFGSCIMLTIPDQRFYGLLLIVPSLIISVFVYYVAYPYIFFPRFKAYRFEIAYLCDDKENIMKELDNFSPKGIKQIRIARLRNMLLAAIHYQHPKLQQIAKAFSQLSTSEWRDRFILWSLSEIPYLAEGKLPQFDQKLLDDTYNSVFSQEKQLWLCAWLNYYVILPNISAKIGHAKAVYNSLIDLFHENYPMITDFGHPKFENDGLNKRVKRTFISFDIFIKILIILFTFLHFSYLTVIRTESNHMTNTVKVQYLVEAVANYQINYWTNSAAKSHMESIFTSYSEIEKAAEKFGSLREFLNRNYNGLSVRNAFTDLRNYVKTKKGNETEVFGNVFMALNLSLYNFPEICFNETNQDSLDKITKSVRINIAVLIVLLLIDTLFFIGFRKNMIASFDKFYSVPREVYLKLGGLQPTYDNKYSIPYRPSIYDSLSYIATTIFFLSFSFILGIFTLNALSDRYLVLRDMDTQYTNIKAITSVERIISLLTYSVKQSVITNDYRMKRQIFTFYEVDSLFCEIHHKSEFDPFVRLIDPNFLQLMGRYYLSSYENVNVSGFSSCLKNTIKNMDINTNQILTWKRFYISRFVTFIVNIICFVILFNVINWIIRPFVAFETLEIRSILNKVDKDVKFIQQRIQFSNVNQNALIEDSDLQMFVVGKDGTILFQTSSVNLSIQNSYNIIDSSLNQEVKQELMQYIDQYKNEYLPHSNYLTNSQYIVNPHYDFIGQKLELSYVLVINSLSHIKEKSFITKKIDQLSVCSYVSFMKGQQTYGPNGRHTIVAIVKIPEFDQPDVDIKKLMKARCAVTNKLYKLYAVNQNYCRLREEGSLIIMTLNRDADTTPWNMHTLGAEFMRKFRDMIKKVADSLKFEMKPVVLLYRCHDTVLAVSNDRMAMAAFDCPFEFAALERISKCLRTSINYTPEKTETRPQSLTKVRSCVTERGDNYDIFVVV</sequence>
<dbReference type="RefSeq" id="XP_001324391.1">
    <property type="nucleotide sequence ID" value="XM_001324356.1"/>
</dbReference>
<keyword evidence="1" id="KW-1133">Transmembrane helix</keyword>
<protein>
    <submittedName>
        <fullName evidence="2">Uncharacterized protein</fullName>
    </submittedName>
</protein>
<dbReference type="AlphaFoldDB" id="A2E588"/>
<feature type="transmembrane region" description="Helical" evidence="1">
    <location>
        <begin position="147"/>
        <end position="164"/>
    </location>
</feature>
<dbReference type="InParanoid" id="A2E588"/>
<feature type="transmembrane region" description="Helical" evidence="1">
    <location>
        <begin position="107"/>
        <end position="127"/>
    </location>
</feature>
<feature type="transmembrane region" description="Helical" evidence="1">
    <location>
        <begin position="575"/>
        <end position="594"/>
    </location>
</feature>
<name>A2E588_TRIV3</name>
<accession>A2E588</accession>
<feature type="transmembrane region" description="Helical" evidence="1">
    <location>
        <begin position="641"/>
        <end position="663"/>
    </location>
</feature>
<reference evidence="2" key="2">
    <citation type="journal article" date="2007" name="Science">
        <title>Draft genome sequence of the sexually transmitted pathogen Trichomonas vaginalis.</title>
        <authorList>
            <person name="Carlton J.M."/>
            <person name="Hirt R.P."/>
            <person name="Silva J.C."/>
            <person name="Delcher A.L."/>
            <person name="Schatz M."/>
            <person name="Zhao Q."/>
            <person name="Wortman J.R."/>
            <person name="Bidwell S.L."/>
            <person name="Alsmark U.C.M."/>
            <person name="Besteiro S."/>
            <person name="Sicheritz-Ponten T."/>
            <person name="Noel C.J."/>
            <person name="Dacks J.B."/>
            <person name="Foster P.G."/>
            <person name="Simillion C."/>
            <person name="Van de Peer Y."/>
            <person name="Miranda-Saavedra D."/>
            <person name="Barton G.J."/>
            <person name="Westrop G.D."/>
            <person name="Mueller S."/>
            <person name="Dessi D."/>
            <person name="Fiori P.L."/>
            <person name="Ren Q."/>
            <person name="Paulsen I."/>
            <person name="Zhang H."/>
            <person name="Bastida-Corcuera F.D."/>
            <person name="Simoes-Barbosa A."/>
            <person name="Brown M.T."/>
            <person name="Hayes R.D."/>
            <person name="Mukherjee M."/>
            <person name="Okumura C.Y."/>
            <person name="Schneider R."/>
            <person name="Smith A.J."/>
            <person name="Vanacova S."/>
            <person name="Villalvazo M."/>
            <person name="Haas B.J."/>
            <person name="Pertea M."/>
            <person name="Feldblyum T.V."/>
            <person name="Utterback T.R."/>
            <person name="Shu C.L."/>
            <person name="Osoegawa K."/>
            <person name="de Jong P.J."/>
            <person name="Hrdy I."/>
            <person name="Horvathova L."/>
            <person name="Zubacova Z."/>
            <person name="Dolezal P."/>
            <person name="Malik S.B."/>
            <person name="Logsdon J.M. Jr."/>
            <person name="Henze K."/>
            <person name="Gupta A."/>
            <person name="Wang C.C."/>
            <person name="Dunne R.L."/>
            <person name="Upcroft J.A."/>
            <person name="Upcroft P."/>
            <person name="White O."/>
            <person name="Salzberg S.L."/>
            <person name="Tang P."/>
            <person name="Chiu C.-H."/>
            <person name="Lee Y.-S."/>
            <person name="Embley T.M."/>
            <person name="Coombs G.H."/>
            <person name="Mottram J.C."/>
            <person name="Tachezy J."/>
            <person name="Fraser-Liggett C.M."/>
            <person name="Johnson P.J."/>
        </authorList>
    </citation>
    <scope>NUCLEOTIDE SEQUENCE [LARGE SCALE GENOMIC DNA]</scope>
    <source>
        <strain evidence="2">G3</strain>
    </source>
</reference>
<dbReference type="Proteomes" id="UP000001542">
    <property type="component" value="Unassembled WGS sequence"/>
</dbReference>
<proteinExistence type="predicted"/>
<evidence type="ECO:0000256" key="1">
    <source>
        <dbReference type="SAM" id="Phobius"/>
    </source>
</evidence>
<dbReference type="KEGG" id="tva:4770130"/>
<feature type="transmembrane region" description="Helical" evidence="1">
    <location>
        <begin position="67"/>
        <end position="87"/>
    </location>
</feature>
<organism evidence="2 3">
    <name type="scientific">Trichomonas vaginalis (strain ATCC PRA-98 / G3)</name>
    <dbReference type="NCBI Taxonomy" id="412133"/>
    <lineage>
        <taxon>Eukaryota</taxon>
        <taxon>Metamonada</taxon>
        <taxon>Parabasalia</taxon>
        <taxon>Trichomonadida</taxon>
        <taxon>Trichomonadidae</taxon>
        <taxon>Trichomonas</taxon>
    </lineage>
</organism>
<feature type="transmembrane region" description="Helical" evidence="1">
    <location>
        <begin position="199"/>
        <end position="218"/>
    </location>
</feature>
<keyword evidence="1" id="KW-0472">Membrane</keyword>
<dbReference type="EMBL" id="DS113306">
    <property type="protein sequence ID" value="EAY12168.1"/>
    <property type="molecule type" value="Genomic_DNA"/>
</dbReference>
<feature type="transmembrane region" description="Helical" evidence="1">
    <location>
        <begin position="38"/>
        <end position="60"/>
    </location>
</feature>
<feature type="transmembrane region" description="Helical" evidence="1">
    <location>
        <begin position="791"/>
        <end position="812"/>
    </location>
</feature>
<dbReference type="VEuPathDB" id="TrichDB:TVAGG3_0475790"/>
<gene>
    <name evidence="2" type="ORF">TVAG_003740</name>
</gene>
<dbReference type="OrthoDB" id="10686973at2759"/>
<reference evidence="2" key="1">
    <citation type="submission" date="2006-10" db="EMBL/GenBank/DDBJ databases">
        <authorList>
            <person name="Amadeo P."/>
            <person name="Zhao Q."/>
            <person name="Wortman J."/>
            <person name="Fraser-Liggett C."/>
            <person name="Carlton J."/>
        </authorList>
    </citation>
    <scope>NUCLEOTIDE SEQUENCE</scope>
    <source>
        <strain evidence="2">G3</strain>
    </source>
</reference>
<evidence type="ECO:0000313" key="2">
    <source>
        <dbReference type="EMBL" id="EAY12168.1"/>
    </source>
</evidence>
<keyword evidence="1" id="KW-0812">Transmembrane</keyword>
<feature type="transmembrane region" description="Helical" evidence="1">
    <location>
        <begin position="170"/>
        <end position="192"/>
    </location>
</feature>
<keyword evidence="3" id="KW-1185">Reference proteome</keyword>
<feature type="transmembrane region" description="Helical" evidence="1">
    <location>
        <begin position="224"/>
        <end position="247"/>
    </location>
</feature>
<dbReference type="VEuPathDB" id="TrichDB:TVAG_003740"/>
<evidence type="ECO:0000313" key="3">
    <source>
        <dbReference type="Proteomes" id="UP000001542"/>
    </source>
</evidence>